<accession>A0A6H5J4U2</accession>
<keyword evidence="1" id="KW-0812">Transmembrane</keyword>
<keyword evidence="1" id="KW-1133">Transmembrane helix</keyword>
<evidence type="ECO:0000313" key="3">
    <source>
        <dbReference type="Proteomes" id="UP000479190"/>
    </source>
</evidence>
<protein>
    <submittedName>
        <fullName evidence="2">Uncharacterized protein</fullName>
    </submittedName>
</protein>
<feature type="transmembrane region" description="Helical" evidence="1">
    <location>
        <begin position="108"/>
        <end position="129"/>
    </location>
</feature>
<evidence type="ECO:0000313" key="2">
    <source>
        <dbReference type="EMBL" id="CAB0045210.1"/>
    </source>
</evidence>
<name>A0A6H5J4U2_9HYME</name>
<reference evidence="2 3" key="1">
    <citation type="submission" date="2020-02" db="EMBL/GenBank/DDBJ databases">
        <authorList>
            <person name="Ferguson B K."/>
        </authorList>
    </citation>
    <scope>NUCLEOTIDE SEQUENCE [LARGE SCALE GENOMIC DNA]</scope>
</reference>
<proteinExistence type="predicted"/>
<keyword evidence="3" id="KW-1185">Reference proteome</keyword>
<evidence type="ECO:0000256" key="1">
    <source>
        <dbReference type="SAM" id="Phobius"/>
    </source>
</evidence>
<keyword evidence="1" id="KW-0472">Membrane</keyword>
<dbReference type="Proteomes" id="UP000479190">
    <property type="component" value="Unassembled WGS sequence"/>
</dbReference>
<dbReference type="AlphaFoldDB" id="A0A6H5J4U2"/>
<gene>
    <name evidence="2" type="ORF">TBRA_LOCUS16746</name>
</gene>
<organism evidence="2 3">
    <name type="scientific">Trichogramma brassicae</name>
    <dbReference type="NCBI Taxonomy" id="86971"/>
    <lineage>
        <taxon>Eukaryota</taxon>
        <taxon>Metazoa</taxon>
        <taxon>Ecdysozoa</taxon>
        <taxon>Arthropoda</taxon>
        <taxon>Hexapoda</taxon>
        <taxon>Insecta</taxon>
        <taxon>Pterygota</taxon>
        <taxon>Neoptera</taxon>
        <taxon>Endopterygota</taxon>
        <taxon>Hymenoptera</taxon>
        <taxon>Apocrita</taxon>
        <taxon>Proctotrupomorpha</taxon>
        <taxon>Chalcidoidea</taxon>
        <taxon>Trichogrammatidae</taxon>
        <taxon>Trichogramma</taxon>
    </lineage>
</organism>
<dbReference type="EMBL" id="CADCXV010001549">
    <property type="protein sequence ID" value="CAB0045210.1"/>
    <property type="molecule type" value="Genomic_DNA"/>
</dbReference>
<sequence>MEKLRFEFVMKAAADKKSNALMVTSITTPDGEIFDIPAELQELTYKSASLSDGGIRFSDTSHIHRENFHETRRAKYLEKLSTEKVNFKLPAARAPAQARASLCQIKRLLCRVLYVRTITYYAMLLFIYMKTLSAMGTCIGD</sequence>